<protein>
    <submittedName>
        <fullName evidence="1">Uncharacterized protein</fullName>
    </submittedName>
</protein>
<organism evidence="1 2">
    <name type="scientific">Dreissena polymorpha</name>
    <name type="common">Zebra mussel</name>
    <name type="synonym">Mytilus polymorpha</name>
    <dbReference type="NCBI Taxonomy" id="45954"/>
    <lineage>
        <taxon>Eukaryota</taxon>
        <taxon>Metazoa</taxon>
        <taxon>Spiralia</taxon>
        <taxon>Lophotrochozoa</taxon>
        <taxon>Mollusca</taxon>
        <taxon>Bivalvia</taxon>
        <taxon>Autobranchia</taxon>
        <taxon>Heteroconchia</taxon>
        <taxon>Euheterodonta</taxon>
        <taxon>Imparidentia</taxon>
        <taxon>Neoheterodontei</taxon>
        <taxon>Myida</taxon>
        <taxon>Dreissenoidea</taxon>
        <taxon>Dreissenidae</taxon>
        <taxon>Dreissena</taxon>
    </lineage>
</organism>
<keyword evidence="2" id="KW-1185">Reference proteome</keyword>
<dbReference type="Proteomes" id="UP000828390">
    <property type="component" value="Unassembled WGS sequence"/>
</dbReference>
<name>A0A9D4LSU3_DREPO</name>
<sequence>MKLMQRIFNAANSRRAVETASVLEHELSDVPLSFAKASGKMHETQKSNILQVLTKDNDIVTPQVVPTTSDATCAIIDGQALIQSLVSLRTVKHLDNMQLFL</sequence>
<reference evidence="1" key="1">
    <citation type="journal article" date="2019" name="bioRxiv">
        <title>The Genome of the Zebra Mussel, Dreissena polymorpha: A Resource for Invasive Species Research.</title>
        <authorList>
            <person name="McCartney M.A."/>
            <person name="Auch B."/>
            <person name="Kono T."/>
            <person name="Mallez S."/>
            <person name="Zhang Y."/>
            <person name="Obille A."/>
            <person name="Becker A."/>
            <person name="Abrahante J.E."/>
            <person name="Garbe J."/>
            <person name="Badalamenti J.P."/>
            <person name="Herman A."/>
            <person name="Mangelson H."/>
            <person name="Liachko I."/>
            <person name="Sullivan S."/>
            <person name="Sone E.D."/>
            <person name="Koren S."/>
            <person name="Silverstein K.A.T."/>
            <person name="Beckman K.B."/>
            <person name="Gohl D.M."/>
        </authorList>
    </citation>
    <scope>NUCLEOTIDE SEQUENCE</scope>
    <source>
        <strain evidence="1">Duluth1</strain>
        <tissue evidence="1">Whole animal</tissue>
    </source>
</reference>
<dbReference type="AlphaFoldDB" id="A0A9D4LSU3"/>
<comment type="caution">
    <text evidence="1">The sequence shown here is derived from an EMBL/GenBank/DDBJ whole genome shotgun (WGS) entry which is preliminary data.</text>
</comment>
<evidence type="ECO:0000313" key="2">
    <source>
        <dbReference type="Proteomes" id="UP000828390"/>
    </source>
</evidence>
<accession>A0A9D4LSU3</accession>
<reference evidence="1" key="2">
    <citation type="submission" date="2020-11" db="EMBL/GenBank/DDBJ databases">
        <authorList>
            <person name="McCartney M.A."/>
            <person name="Auch B."/>
            <person name="Kono T."/>
            <person name="Mallez S."/>
            <person name="Becker A."/>
            <person name="Gohl D.M."/>
            <person name="Silverstein K.A.T."/>
            <person name="Koren S."/>
            <person name="Bechman K.B."/>
            <person name="Herman A."/>
            <person name="Abrahante J.E."/>
            <person name="Garbe J."/>
        </authorList>
    </citation>
    <scope>NUCLEOTIDE SEQUENCE</scope>
    <source>
        <strain evidence="1">Duluth1</strain>
        <tissue evidence="1">Whole animal</tissue>
    </source>
</reference>
<gene>
    <name evidence="1" type="ORF">DPMN_026142</name>
</gene>
<dbReference type="EMBL" id="JAIWYP010000002">
    <property type="protein sequence ID" value="KAH3863163.1"/>
    <property type="molecule type" value="Genomic_DNA"/>
</dbReference>
<proteinExistence type="predicted"/>
<evidence type="ECO:0000313" key="1">
    <source>
        <dbReference type="EMBL" id="KAH3863163.1"/>
    </source>
</evidence>